<keyword evidence="10" id="KW-0812">Transmembrane</keyword>
<reference evidence="11" key="2">
    <citation type="journal article" date="2023" name="IMA Fungus">
        <title>Comparative genomic study of the Penicillium genus elucidates a diverse pangenome and 15 lateral gene transfer events.</title>
        <authorList>
            <person name="Petersen C."/>
            <person name="Sorensen T."/>
            <person name="Nielsen M.R."/>
            <person name="Sondergaard T.E."/>
            <person name="Sorensen J.L."/>
            <person name="Fitzpatrick D.A."/>
            <person name="Frisvad J.C."/>
            <person name="Nielsen K.L."/>
        </authorList>
    </citation>
    <scope>NUCLEOTIDE SEQUENCE</scope>
    <source>
        <strain evidence="11">IBT 23319</strain>
    </source>
</reference>
<dbReference type="Proteomes" id="UP001147733">
    <property type="component" value="Unassembled WGS sequence"/>
</dbReference>
<name>A0A9W9TJ49_PENCI</name>
<dbReference type="Gene3D" id="1.10.630.10">
    <property type="entry name" value="Cytochrome P450"/>
    <property type="match status" value="1"/>
</dbReference>
<dbReference type="Pfam" id="PF00067">
    <property type="entry name" value="p450"/>
    <property type="match status" value="1"/>
</dbReference>
<proteinExistence type="inferred from homology"/>
<reference evidence="11" key="1">
    <citation type="submission" date="2022-11" db="EMBL/GenBank/DDBJ databases">
        <authorList>
            <person name="Petersen C."/>
        </authorList>
    </citation>
    <scope>NUCLEOTIDE SEQUENCE</scope>
    <source>
        <strain evidence="11">IBT 23319</strain>
    </source>
</reference>
<protein>
    <recommendedName>
        <fullName evidence="13">Cytochrome P450</fullName>
    </recommendedName>
</protein>
<dbReference type="PANTHER" id="PTHR24292">
    <property type="entry name" value="CYTOCHROME P450"/>
    <property type="match status" value="1"/>
</dbReference>
<sequence>MEITIFLLLKTLAAAFIVYKLGWFAIHYHHARRSGLPIYVVPVFSKSTLWLVLATALQPQLQKLLPEFLYDRIDVLIHGWEFRRGRWYHDRLGSTFVVVTPDEFTVWCADPIMGNTILQKRNEFQQAPIANGDEWKRHRRMFNTNLDERISRVVWNESHQQAQAMVEYLENNPGNGTLEGLRNIAINVIGKAGYNWEQKWSPTDFDIPAKYATGKEAYFGMLGLVTTWGIIWSEPPQYIHEILRDERQSNQNKTSSENNFLSLMLEFSEEKHDSEAKSPLTQEEINGNLFVFTSAGFETTANTMGFAVILLALYPEWQSWIQEEIRSLGTSDFTSEYEKVFPKCRRILALMFETLRLYTPVGHSTRAIFNPTSVAGADGHIYHLTPPVDIYVEQSIIHLDPEIWGSDVNEFRPSRWLDDSGSLITMAKGHFLPWSGGPRVCPGVRFSQVEFVATILTLFRSSRCVPLALPGDSSSDPFLKLQNIVRDPVTKLTLQVKNPKEVYLKWTRCDKMI</sequence>
<dbReference type="GO" id="GO:0004497">
    <property type="term" value="F:monooxygenase activity"/>
    <property type="evidence" value="ECO:0007669"/>
    <property type="project" value="UniProtKB-KW"/>
</dbReference>
<dbReference type="PANTHER" id="PTHR24292:SF102">
    <property type="entry name" value="CYTOCHROME P450 FAMILY-RELATED"/>
    <property type="match status" value="1"/>
</dbReference>
<dbReference type="InterPro" id="IPR050476">
    <property type="entry name" value="Insect_CytP450_Detox"/>
</dbReference>
<evidence type="ECO:0000256" key="10">
    <source>
        <dbReference type="SAM" id="Phobius"/>
    </source>
</evidence>
<dbReference type="InterPro" id="IPR002401">
    <property type="entry name" value="Cyt_P450_E_grp-I"/>
</dbReference>
<evidence type="ECO:0000256" key="7">
    <source>
        <dbReference type="ARBA" id="ARBA00023033"/>
    </source>
</evidence>
<keyword evidence="4 8" id="KW-0479">Metal-binding</keyword>
<evidence type="ECO:0000256" key="4">
    <source>
        <dbReference type="ARBA" id="ARBA00022723"/>
    </source>
</evidence>
<dbReference type="InterPro" id="IPR017972">
    <property type="entry name" value="Cyt_P450_CS"/>
</dbReference>
<evidence type="ECO:0000256" key="1">
    <source>
        <dbReference type="ARBA" id="ARBA00001971"/>
    </source>
</evidence>
<dbReference type="PRINTS" id="PR00463">
    <property type="entry name" value="EP450I"/>
</dbReference>
<evidence type="ECO:0000256" key="5">
    <source>
        <dbReference type="ARBA" id="ARBA00023002"/>
    </source>
</evidence>
<feature type="binding site" description="axial binding residue" evidence="8">
    <location>
        <position position="441"/>
    </location>
    <ligand>
        <name>heme</name>
        <dbReference type="ChEBI" id="CHEBI:30413"/>
    </ligand>
    <ligandPart>
        <name>Fe</name>
        <dbReference type="ChEBI" id="CHEBI:18248"/>
    </ligandPart>
</feature>
<evidence type="ECO:0000256" key="2">
    <source>
        <dbReference type="ARBA" id="ARBA00010617"/>
    </source>
</evidence>
<dbReference type="SUPFAM" id="SSF48264">
    <property type="entry name" value="Cytochrome P450"/>
    <property type="match status" value="1"/>
</dbReference>
<evidence type="ECO:0000256" key="3">
    <source>
        <dbReference type="ARBA" id="ARBA00022617"/>
    </source>
</evidence>
<keyword evidence="10" id="KW-1133">Transmembrane helix</keyword>
<keyword evidence="12" id="KW-1185">Reference proteome</keyword>
<dbReference type="GO" id="GO:0016705">
    <property type="term" value="F:oxidoreductase activity, acting on paired donors, with incorporation or reduction of molecular oxygen"/>
    <property type="evidence" value="ECO:0007669"/>
    <property type="project" value="InterPro"/>
</dbReference>
<dbReference type="EMBL" id="JAPQKT010000007">
    <property type="protein sequence ID" value="KAJ5224762.1"/>
    <property type="molecule type" value="Genomic_DNA"/>
</dbReference>
<keyword evidence="5 9" id="KW-0560">Oxidoreductase</keyword>
<evidence type="ECO:0000256" key="6">
    <source>
        <dbReference type="ARBA" id="ARBA00023004"/>
    </source>
</evidence>
<keyword evidence="3 8" id="KW-0349">Heme</keyword>
<dbReference type="OrthoDB" id="1470350at2759"/>
<dbReference type="PROSITE" id="PS00086">
    <property type="entry name" value="CYTOCHROME_P450"/>
    <property type="match status" value="1"/>
</dbReference>
<evidence type="ECO:0000313" key="12">
    <source>
        <dbReference type="Proteomes" id="UP001147733"/>
    </source>
</evidence>
<dbReference type="GO" id="GO:0043386">
    <property type="term" value="P:mycotoxin biosynthetic process"/>
    <property type="evidence" value="ECO:0007669"/>
    <property type="project" value="UniProtKB-ARBA"/>
</dbReference>
<organism evidence="11 12">
    <name type="scientific">Penicillium citrinum</name>
    <dbReference type="NCBI Taxonomy" id="5077"/>
    <lineage>
        <taxon>Eukaryota</taxon>
        <taxon>Fungi</taxon>
        <taxon>Dikarya</taxon>
        <taxon>Ascomycota</taxon>
        <taxon>Pezizomycotina</taxon>
        <taxon>Eurotiomycetes</taxon>
        <taxon>Eurotiomycetidae</taxon>
        <taxon>Eurotiales</taxon>
        <taxon>Aspergillaceae</taxon>
        <taxon>Penicillium</taxon>
    </lineage>
</organism>
<evidence type="ECO:0000256" key="9">
    <source>
        <dbReference type="RuleBase" id="RU000461"/>
    </source>
</evidence>
<dbReference type="AlphaFoldDB" id="A0A9W9TJ49"/>
<dbReference type="InterPro" id="IPR001128">
    <property type="entry name" value="Cyt_P450"/>
</dbReference>
<dbReference type="GO" id="GO:0020037">
    <property type="term" value="F:heme binding"/>
    <property type="evidence" value="ECO:0007669"/>
    <property type="project" value="InterPro"/>
</dbReference>
<feature type="transmembrane region" description="Helical" evidence="10">
    <location>
        <begin position="6"/>
        <end position="26"/>
    </location>
</feature>
<gene>
    <name evidence="11" type="ORF">N7469_008265</name>
</gene>
<comment type="caution">
    <text evidence="11">The sequence shown here is derived from an EMBL/GenBank/DDBJ whole genome shotgun (WGS) entry which is preliminary data.</text>
</comment>
<keyword evidence="6 8" id="KW-0408">Iron</keyword>
<dbReference type="GeneID" id="81386350"/>
<comment type="cofactor">
    <cofactor evidence="1 8">
        <name>heme</name>
        <dbReference type="ChEBI" id="CHEBI:30413"/>
    </cofactor>
</comment>
<comment type="similarity">
    <text evidence="2 9">Belongs to the cytochrome P450 family.</text>
</comment>
<dbReference type="InterPro" id="IPR036396">
    <property type="entry name" value="Cyt_P450_sf"/>
</dbReference>
<dbReference type="GO" id="GO:0005506">
    <property type="term" value="F:iron ion binding"/>
    <property type="evidence" value="ECO:0007669"/>
    <property type="project" value="InterPro"/>
</dbReference>
<evidence type="ECO:0000313" key="11">
    <source>
        <dbReference type="EMBL" id="KAJ5224762.1"/>
    </source>
</evidence>
<dbReference type="RefSeq" id="XP_056498734.1">
    <property type="nucleotide sequence ID" value="XM_056647183.1"/>
</dbReference>
<accession>A0A9W9TJ49</accession>
<dbReference type="PRINTS" id="PR00385">
    <property type="entry name" value="P450"/>
</dbReference>
<keyword evidence="7 9" id="KW-0503">Monooxygenase</keyword>
<evidence type="ECO:0000256" key="8">
    <source>
        <dbReference type="PIRSR" id="PIRSR602401-1"/>
    </source>
</evidence>
<keyword evidence="10" id="KW-0472">Membrane</keyword>
<evidence type="ECO:0008006" key="13">
    <source>
        <dbReference type="Google" id="ProtNLM"/>
    </source>
</evidence>